<protein>
    <submittedName>
        <fullName evidence="7">Dicarboxylate/amino acid:cation symporter</fullName>
    </submittedName>
</protein>
<gene>
    <name evidence="7" type="ORF">L6773_09800</name>
</gene>
<dbReference type="InterPro" id="IPR036458">
    <property type="entry name" value="Na:dicarbo_symporter_sf"/>
</dbReference>
<evidence type="ECO:0000256" key="4">
    <source>
        <dbReference type="ARBA" id="ARBA00022989"/>
    </source>
</evidence>
<evidence type="ECO:0000313" key="8">
    <source>
        <dbReference type="Proteomes" id="UP001165366"/>
    </source>
</evidence>
<dbReference type="Proteomes" id="UP001165366">
    <property type="component" value="Unassembled WGS sequence"/>
</dbReference>
<dbReference type="EMBL" id="JAKLWS010000010">
    <property type="protein sequence ID" value="MCG2588860.1"/>
    <property type="molecule type" value="Genomic_DNA"/>
</dbReference>
<proteinExistence type="predicted"/>
<keyword evidence="5 6" id="KW-0472">Membrane</keyword>
<name>A0ABS9KDE5_9BACT</name>
<keyword evidence="2" id="KW-0813">Transport</keyword>
<evidence type="ECO:0000256" key="3">
    <source>
        <dbReference type="ARBA" id="ARBA00022692"/>
    </source>
</evidence>
<dbReference type="Gene3D" id="1.10.3860.10">
    <property type="entry name" value="Sodium:dicarboxylate symporter"/>
    <property type="match status" value="1"/>
</dbReference>
<keyword evidence="8" id="KW-1185">Reference proteome</keyword>
<feature type="transmembrane region" description="Helical" evidence="6">
    <location>
        <begin position="86"/>
        <end position="105"/>
    </location>
</feature>
<dbReference type="PANTHER" id="PTHR42865">
    <property type="entry name" value="PROTON/GLUTAMATE-ASPARTATE SYMPORTER"/>
    <property type="match status" value="1"/>
</dbReference>
<dbReference type="RefSeq" id="WP_237853849.1">
    <property type="nucleotide sequence ID" value="NZ_JAKLWS010000010.1"/>
</dbReference>
<comment type="subcellular location">
    <subcellularLocation>
        <location evidence="1">Membrane</location>
        <topology evidence="1">Multi-pass membrane protein</topology>
    </subcellularLocation>
</comment>
<dbReference type="PANTHER" id="PTHR42865:SF10">
    <property type="entry name" value="SODIUM:DICARBOXYLATE SYMPORTER FAMILY PROTEIN"/>
    <property type="match status" value="1"/>
</dbReference>
<keyword evidence="3 6" id="KW-0812">Transmembrane</keyword>
<evidence type="ECO:0000256" key="1">
    <source>
        <dbReference type="ARBA" id="ARBA00004141"/>
    </source>
</evidence>
<evidence type="ECO:0000256" key="5">
    <source>
        <dbReference type="ARBA" id="ARBA00023136"/>
    </source>
</evidence>
<comment type="caution">
    <text evidence="7">The sequence shown here is derived from an EMBL/GenBank/DDBJ whole genome shotgun (WGS) entry which is preliminary data.</text>
</comment>
<reference evidence="7" key="1">
    <citation type="submission" date="2022-01" db="EMBL/GenBank/DDBJ databases">
        <authorList>
            <person name="Wang Y."/>
        </authorList>
    </citation>
    <scope>NUCLEOTIDE SEQUENCE</scope>
    <source>
        <strain evidence="7">WB101</strain>
    </source>
</reference>
<dbReference type="PRINTS" id="PR00173">
    <property type="entry name" value="EDTRNSPORT"/>
</dbReference>
<feature type="transmembrane region" description="Helical" evidence="6">
    <location>
        <begin position="50"/>
        <end position="74"/>
    </location>
</feature>
<feature type="transmembrane region" description="Helical" evidence="6">
    <location>
        <begin position="12"/>
        <end position="30"/>
    </location>
</feature>
<feature type="transmembrane region" description="Helical" evidence="6">
    <location>
        <begin position="230"/>
        <end position="255"/>
    </location>
</feature>
<evidence type="ECO:0000313" key="7">
    <source>
        <dbReference type="EMBL" id="MCG2588860.1"/>
    </source>
</evidence>
<feature type="transmembrane region" description="Helical" evidence="6">
    <location>
        <begin position="164"/>
        <end position="181"/>
    </location>
</feature>
<organism evidence="7 8">
    <name type="scientific">Rhodohalobacter sulfatireducens</name>
    <dbReference type="NCBI Taxonomy" id="2911366"/>
    <lineage>
        <taxon>Bacteria</taxon>
        <taxon>Pseudomonadati</taxon>
        <taxon>Balneolota</taxon>
        <taxon>Balneolia</taxon>
        <taxon>Balneolales</taxon>
        <taxon>Balneolaceae</taxon>
        <taxon>Rhodohalobacter</taxon>
    </lineage>
</organism>
<evidence type="ECO:0000256" key="6">
    <source>
        <dbReference type="SAM" id="Phobius"/>
    </source>
</evidence>
<keyword evidence="4 6" id="KW-1133">Transmembrane helix</keyword>
<sequence>MKPLNINKNFVFYGSLIGLALGFLFGIVAKQGDIDFLFTFSNILEPIGNLWINALRMIVVPLIIAYIVTAVASFSHLKSTFKIGGSAILTHLFLIGTGMAIMTLLSPSVVSMFDVTPEMTTSLHSHVMDMPMPEEESATDGSISDAISYLIPSNLFRAAADENILPIFVASFLFALALTRVSESNRKKIVGFFDALIETLHVLIGWIITVMPFAVFTLVFAMATESGADLLSALMFFVVAYCALTVLLILFLYVITPLLGNVSLKKFAKAMLPAQTVAVGTRSSMVCLPALIEGARDKLQLPEKVIGIIMPMSVSIFKVNKAVSAPLQLYFLAHIYGIQLDPIPVLLFMLAYIPTSFTSPGIPSTGLFITLPLYLAMGIPVEGYVILKTVDAIPDIFKTVVNVTEDMSVATIISRFVSDSAFAGETASPTAITS</sequence>
<feature type="transmembrane region" description="Helical" evidence="6">
    <location>
        <begin position="329"/>
        <end position="353"/>
    </location>
</feature>
<reference evidence="7" key="2">
    <citation type="submission" date="2024-05" db="EMBL/GenBank/DDBJ databases">
        <title>Rhodohalobacter halophilus gen. nov., sp. nov., a moderately halophilic member of the family Balneolaceae.</title>
        <authorList>
            <person name="Xia J."/>
        </authorList>
    </citation>
    <scope>NUCLEOTIDE SEQUENCE</scope>
    <source>
        <strain evidence="7">WB101</strain>
    </source>
</reference>
<accession>A0ABS9KDE5</accession>
<dbReference type="SUPFAM" id="SSF118215">
    <property type="entry name" value="Proton glutamate symport protein"/>
    <property type="match status" value="1"/>
</dbReference>
<feature type="transmembrane region" description="Helical" evidence="6">
    <location>
        <begin position="202"/>
        <end position="224"/>
    </location>
</feature>
<feature type="transmembrane region" description="Helical" evidence="6">
    <location>
        <begin position="365"/>
        <end position="387"/>
    </location>
</feature>
<evidence type="ECO:0000256" key="2">
    <source>
        <dbReference type="ARBA" id="ARBA00022448"/>
    </source>
</evidence>
<dbReference type="InterPro" id="IPR001991">
    <property type="entry name" value="Na-dicarboxylate_symporter"/>
</dbReference>
<dbReference type="Pfam" id="PF00375">
    <property type="entry name" value="SDF"/>
    <property type="match status" value="1"/>
</dbReference>